<dbReference type="PROSITE" id="PS51257">
    <property type="entry name" value="PROKAR_LIPOPROTEIN"/>
    <property type="match status" value="1"/>
</dbReference>
<dbReference type="KEGG" id="shg:Sph21_3730"/>
<dbReference type="STRING" id="743722.Sph21_3730"/>
<evidence type="ECO:0000256" key="1">
    <source>
        <dbReference type="SAM" id="MobiDB-lite"/>
    </source>
</evidence>
<dbReference type="eggNOG" id="ENOG502Z9B7">
    <property type="taxonomic scope" value="Bacteria"/>
</dbReference>
<dbReference type="PANTHER" id="PTHR31360">
    <property type="match status" value="1"/>
</dbReference>
<evidence type="ECO:0008006" key="3">
    <source>
        <dbReference type="Google" id="ProtNLM"/>
    </source>
</evidence>
<accession>F4C4A4</accession>
<evidence type="ECO:0000313" key="2">
    <source>
        <dbReference type="EMBL" id="ADZ80266.1"/>
    </source>
</evidence>
<name>F4C4A4_SPHS2</name>
<feature type="region of interest" description="Disordered" evidence="1">
    <location>
        <begin position="211"/>
        <end position="230"/>
    </location>
</feature>
<organism evidence="2">
    <name type="scientific">Sphingobacterium sp. (strain 21)</name>
    <dbReference type="NCBI Taxonomy" id="743722"/>
    <lineage>
        <taxon>Bacteria</taxon>
        <taxon>Pseudomonadati</taxon>
        <taxon>Bacteroidota</taxon>
        <taxon>Sphingobacteriia</taxon>
        <taxon>Sphingobacteriales</taxon>
        <taxon>Sphingobacteriaceae</taxon>
        <taxon>Sphingobacterium</taxon>
    </lineage>
</organism>
<dbReference type="AlphaFoldDB" id="F4C4A4"/>
<dbReference type="Pfam" id="PF06884">
    <property type="entry name" value="DUF1264"/>
    <property type="match status" value="1"/>
</dbReference>
<dbReference type="InterPro" id="IPR010686">
    <property type="entry name" value="OBAP-like"/>
</dbReference>
<dbReference type="PANTHER" id="PTHR31360:SF0">
    <property type="entry name" value="OIL BODY-ASSOCIATED PROTEIN 1B"/>
    <property type="match status" value="1"/>
</dbReference>
<dbReference type="PATRIC" id="fig|743722.3.peg.3988"/>
<gene>
    <name evidence="2" type="ordered locus">Sph21_3730</name>
</gene>
<sequence length="265" mass="30265">MKLTNIDSMRTLVPIVSVVFIFACGGNNTQTYVNEQGKDKTIKDKALNTGADILQNKAPLSAFNVYLNGFHFYNGNMNAQMEAHHYVSQLNEDFYQAIIFDGNSKDSKIMGIEYIVTEKLFNTLPKEEKKLWHSHHYEVKSGTLVAPSIPEAVEKELMEKLISTYGKTIHTWHTDQQHTLPIGSPMLMMGFTRDGQLKNDLLRDRDHRLGVSSRERKKQRSEIPFPTVDPMANAWEKGELRQFIVSDQVDSAQDKHQGLLPQRTK</sequence>
<dbReference type="HOGENOM" id="CLU_071931_2_0_10"/>
<dbReference type="EMBL" id="CP002584">
    <property type="protein sequence ID" value="ADZ80266.1"/>
    <property type="molecule type" value="Genomic_DNA"/>
</dbReference>
<reference evidence="2" key="1">
    <citation type="submission" date="2011-03" db="EMBL/GenBank/DDBJ databases">
        <title>Complete sequence of Sphingobacterium sp. 21.</title>
        <authorList>
            <consortium name="US DOE Joint Genome Institute"/>
            <person name="Lucas S."/>
            <person name="Copeland A."/>
            <person name="Lapidus A."/>
            <person name="Cheng J.-F."/>
            <person name="Goodwin L."/>
            <person name="Pitluck S."/>
            <person name="Davenport K."/>
            <person name="Detter J.C."/>
            <person name="Han C."/>
            <person name="Tapia R."/>
            <person name="Land M."/>
            <person name="Hauser L."/>
            <person name="Kyrpides N."/>
            <person name="Ivanova N."/>
            <person name="Ovchinnikova G."/>
            <person name="Pagani I."/>
            <person name="Siebers A.K."/>
            <person name="Allgaier M."/>
            <person name="Thelen M.P."/>
            <person name="Hugenholtz P."/>
            <person name="Woyke T."/>
        </authorList>
    </citation>
    <scope>NUCLEOTIDE SEQUENCE</scope>
    <source>
        <strain evidence="2">21</strain>
    </source>
</reference>
<protein>
    <recommendedName>
        <fullName evidence="3">DUF1264 domain-containing protein</fullName>
    </recommendedName>
</protein>
<proteinExistence type="predicted"/>